<gene>
    <name evidence="2" type="ORF">JG688_00008971</name>
</gene>
<keyword evidence="1" id="KW-0732">Signal</keyword>
<sequence>MKDFTTSTSTLWVLLFLLHALGCHAAKTQLALSAGNSYMNFRFDVAQRCNSLDSCYAGRGSYASWLALKESTRIAFYAVSQCQGDYVTVNTSPRGTLKFDEVGFDKSVLLHALGDRHLPDNRFSRHLPRSRERTTKRYKRHGNPACGRWQWLQKMLGTAKCRTFWIVGSILPRVTRK</sequence>
<evidence type="ECO:0000313" key="2">
    <source>
        <dbReference type="EMBL" id="KAG6961631.1"/>
    </source>
</evidence>
<evidence type="ECO:0000313" key="3">
    <source>
        <dbReference type="Proteomes" id="UP000709295"/>
    </source>
</evidence>
<dbReference type="Proteomes" id="UP000709295">
    <property type="component" value="Unassembled WGS sequence"/>
</dbReference>
<feature type="chain" id="PRO_5035187374" evidence="1">
    <location>
        <begin position="26"/>
        <end position="177"/>
    </location>
</feature>
<name>A0A8J5J6F0_9STRA</name>
<reference evidence="2" key="1">
    <citation type="submission" date="2021-01" db="EMBL/GenBank/DDBJ databases">
        <title>Phytophthora aleatoria, a newly-described species from Pinus radiata is distinct from Phytophthora cactorum isolates based on comparative genomics.</title>
        <authorList>
            <person name="Mcdougal R."/>
            <person name="Panda P."/>
            <person name="Williams N."/>
            <person name="Studholme D.J."/>
        </authorList>
    </citation>
    <scope>NUCLEOTIDE SEQUENCE</scope>
    <source>
        <strain evidence="2">NZFS 4037</strain>
    </source>
</reference>
<evidence type="ECO:0000256" key="1">
    <source>
        <dbReference type="SAM" id="SignalP"/>
    </source>
</evidence>
<keyword evidence="3" id="KW-1185">Reference proteome</keyword>
<organism evidence="2 3">
    <name type="scientific">Phytophthora aleatoria</name>
    <dbReference type="NCBI Taxonomy" id="2496075"/>
    <lineage>
        <taxon>Eukaryota</taxon>
        <taxon>Sar</taxon>
        <taxon>Stramenopiles</taxon>
        <taxon>Oomycota</taxon>
        <taxon>Peronosporomycetes</taxon>
        <taxon>Peronosporales</taxon>
        <taxon>Peronosporaceae</taxon>
        <taxon>Phytophthora</taxon>
    </lineage>
</organism>
<dbReference type="AlphaFoldDB" id="A0A8J5J6F0"/>
<comment type="caution">
    <text evidence="2">The sequence shown here is derived from an EMBL/GenBank/DDBJ whole genome shotgun (WGS) entry which is preliminary data.</text>
</comment>
<dbReference type="EMBL" id="JAENGY010000496">
    <property type="protein sequence ID" value="KAG6961631.1"/>
    <property type="molecule type" value="Genomic_DNA"/>
</dbReference>
<protein>
    <submittedName>
        <fullName evidence="2">Uncharacterized protein</fullName>
    </submittedName>
</protein>
<accession>A0A8J5J6F0</accession>
<proteinExistence type="predicted"/>
<feature type="signal peptide" evidence="1">
    <location>
        <begin position="1"/>
        <end position="25"/>
    </location>
</feature>